<dbReference type="EMBL" id="AZMV01000001">
    <property type="protein sequence ID" value="ETY72382.1"/>
    <property type="molecule type" value="Genomic_DNA"/>
</dbReference>
<organism evidence="5 6">
    <name type="scientific">Bifidobacterium moukalabense DSM 27321</name>
    <dbReference type="NCBI Taxonomy" id="1435051"/>
    <lineage>
        <taxon>Bacteria</taxon>
        <taxon>Bacillati</taxon>
        <taxon>Actinomycetota</taxon>
        <taxon>Actinomycetes</taxon>
        <taxon>Bifidobacteriales</taxon>
        <taxon>Bifidobacteriaceae</taxon>
        <taxon>Bifidobacterium</taxon>
    </lineage>
</organism>
<dbReference type="AlphaFoldDB" id="W4NBE2"/>
<evidence type="ECO:0000313" key="5">
    <source>
        <dbReference type="EMBL" id="ETY72382.1"/>
    </source>
</evidence>
<evidence type="ECO:0000256" key="3">
    <source>
        <dbReference type="ARBA" id="ARBA00023002"/>
    </source>
</evidence>
<keyword evidence="3" id="KW-0560">Oxidoreductase</keyword>
<dbReference type="CDD" id="cd02062">
    <property type="entry name" value="Nitro_FMN_reductase"/>
    <property type="match status" value="1"/>
</dbReference>
<dbReference type="OrthoDB" id="3358989at2"/>
<dbReference type="SUPFAM" id="SSF55469">
    <property type="entry name" value="FMN-dependent nitroreductase-like"/>
    <property type="match status" value="1"/>
</dbReference>
<dbReference type="PANTHER" id="PTHR23026">
    <property type="entry name" value="NADPH NITROREDUCTASE"/>
    <property type="match status" value="1"/>
</dbReference>
<dbReference type="PANTHER" id="PTHR23026:SF90">
    <property type="entry name" value="IODOTYROSINE DEIODINASE 1"/>
    <property type="match status" value="1"/>
</dbReference>
<keyword evidence="1" id="KW-0285">Flavoprotein</keyword>
<keyword evidence="2" id="KW-0288">FMN</keyword>
<gene>
    <name evidence="5" type="ORF">BMOU_0403</name>
</gene>
<keyword evidence="6" id="KW-1185">Reference proteome</keyword>
<evidence type="ECO:0000256" key="1">
    <source>
        <dbReference type="ARBA" id="ARBA00022630"/>
    </source>
</evidence>
<dbReference type="Pfam" id="PF00881">
    <property type="entry name" value="Nitroreductase"/>
    <property type="match status" value="1"/>
</dbReference>
<evidence type="ECO:0000256" key="2">
    <source>
        <dbReference type="ARBA" id="ARBA00022643"/>
    </source>
</evidence>
<dbReference type="InterPro" id="IPR000415">
    <property type="entry name" value="Nitroreductase-like"/>
</dbReference>
<protein>
    <submittedName>
        <fullName evidence="5">Nitroreductase</fullName>
    </submittedName>
</protein>
<evidence type="ECO:0000313" key="6">
    <source>
        <dbReference type="Proteomes" id="UP000019155"/>
    </source>
</evidence>
<feature type="domain" description="Nitroreductase" evidence="4">
    <location>
        <begin position="7"/>
        <end position="155"/>
    </location>
</feature>
<accession>W4NBE2</accession>
<dbReference type="eggNOG" id="COG0778">
    <property type="taxonomic scope" value="Bacteria"/>
</dbReference>
<dbReference type="InterPro" id="IPR050627">
    <property type="entry name" value="Nitroreductase/BluB"/>
</dbReference>
<proteinExistence type="predicted"/>
<dbReference type="RefSeq" id="WP_051428856.1">
    <property type="nucleotide sequence ID" value="NZ_AZMV01000001.1"/>
</dbReference>
<dbReference type="Proteomes" id="UP000019155">
    <property type="component" value="Unassembled WGS sequence"/>
</dbReference>
<dbReference type="STRING" id="1435051.BMOU_0403"/>
<dbReference type="GO" id="GO:0016491">
    <property type="term" value="F:oxidoreductase activity"/>
    <property type="evidence" value="ECO:0007669"/>
    <property type="project" value="UniProtKB-KW"/>
</dbReference>
<dbReference type="Gene3D" id="3.40.109.10">
    <property type="entry name" value="NADH Oxidase"/>
    <property type="match status" value="1"/>
</dbReference>
<evidence type="ECO:0000259" key="4">
    <source>
        <dbReference type="Pfam" id="PF00881"/>
    </source>
</evidence>
<dbReference type="InterPro" id="IPR029479">
    <property type="entry name" value="Nitroreductase"/>
</dbReference>
<reference evidence="5 6" key="1">
    <citation type="journal article" date="2014" name="Genome Announc.">
        <title>The Genome Sequence of Bifidobacterium moukalabense DSM 27321 Highlights the Close Phylogenetic Relatedness with the Bifidobacterium dentium Taxon.</title>
        <authorList>
            <person name="Lugli G.A."/>
            <person name="Duranti S."/>
            <person name="Milani C."/>
            <person name="Turroni F."/>
            <person name="Viappiani A."/>
            <person name="Mangifesta M."/>
            <person name="van Sinderen D."/>
            <person name="Ventura M."/>
        </authorList>
    </citation>
    <scope>NUCLEOTIDE SEQUENCE [LARGE SCALE GENOMIC DNA]</scope>
    <source>
        <strain evidence="5 6">DSM 27321</strain>
    </source>
</reference>
<name>W4NBE2_9BIFI</name>
<comment type="caution">
    <text evidence="5">The sequence shown here is derived from an EMBL/GenBank/DDBJ whole genome shotgun (WGS) entry which is preliminary data.</text>
</comment>
<sequence>MEFYDVINKRRTVREFLDKEVGFETVKRILEAGYKTPTWNHNRNWHFIILKTDEEKEAILEYAKKKSSKFDEEKYLNIPRPYPITLGQKMFAHAMPRQYSMLEDAPYVIIPVFRSKDVSGGSFSKLNPFATIWCSIENIFLAATAEGLACSMRIPANEEHDDVKKEAESAGNLHDARFHRDWLCRPQRKGIGANRP</sequence>